<sequence>MNKLEYFNQRLEGLIAALSPKARKALAATIAKKLRTSQQQRIKRQQAPDGTPYVPRKPQPLRKKKGRVKREMFCKLRTNRYLKTKGSSDSAVVEFTDRVQRMARVHHYGLRDKVSAHNKIIKYENRALIAIYKIDYELIKKIIYLYIKL</sequence>
<name>A0A4R1NHS3_9GAMM</name>
<dbReference type="EMBL" id="SJOI01000001">
    <property type="protein sequence ID" value="TCL03710.1"/>
    <property type="molecule type" value="Genomic_DNA"/>
</dbReference>
<dbReference type="AlphaFoldDB" id="A0A4R1NHS3"/>
<comment type="caution">
    <text evidence="2">The sequence shown here is derived from an EMBL/GenBank/DDBJ whole genome shotgun (WGS) entry which is preliminary data.</text>
</comment>
<accession>A0A4R1NHS3</accession>
<dbReference type="OrthoDB" id="6402405at2"/>
<dbReference type="NCBIfam" id="TIGR01635">
    <property type="entry name" value="tail_comp_S"/>
    <property type="match status" value="1"/>
</dbReference>
<evidence type="ECO:0000313" key="3">
    <source>
        <dbReference type="Proteomes" id="UP000294555"/>
    </source>
</evidence>
<protein>
    <submittedName>
        <fullName evidence="2">Phage virion morphogenesis protein</fullName>
    </submittedName>
</protein>
<reference evidence="2 3" key="1">
    <citation type="submission" date="2019-02" db="EMBL/GenBank/DDBJ databases">
        <title>Investigation of anaerobic lignin degradation for improved lignocellulosic biofuels.</title>
        <authorList>
            <person name="Deangelis K."/>
        </authorList>
    </citation>
    <scope>NUCLEOTIDE SEQUENCE [LARGE SCALE GENOMIC DNA]</scope>
    <source>
        <strain evidence="2 3">159R</strain>
    </source>
</reference>
<gene>
    <name evidence="2" type="ORF">EZJ58_1789</name>
</gene>
<evidence type="ECO:0000256" key="1">
    <source>
        <dbReference type="SAM" id="MobiDB-lite"/>
    </source>
</evidence>
<keyword evidence="3" id="KW-1185">Reference proteome</keyword>
<dbReference type="RefSeq" id="WP_132922554.1">
    <property type="nucleotide sequence ID" value="NZ_SJOI01000001.1"/>
</dbReference>
<feature type="region of interest" description="Disordered" evidence="1">
    <location>
        <begin position="35"/>
        <end position="65"/>
    </location>
</feature>
<dbReference type="Proteomes" id="UP000294555">
    <property type="component" value="Unassembled WGS sequence"/>
</dbReference>
<evidence type="ECO:0000313" key="2">
    <source>
        <dbReference type="EMBL" id="TCL03710.1"/>
    </source>
</evidence>
<dbReference type="Pfam" id="PF05069">
    <property type="entry name" value="Phage_tail_S"/>
    <property type="match status" value="1"/>
</dbReference>
<organism evidence="2 3">
    <name type="scientific">Sodalis ligni</name>
    <dbReference type="NCBI Taxonomy" id="2697027"/>
    <lineage>
        <taxon>Bacteria</taxon>
        <taxon>Pseudomonadati</taxon>
        <taxon>Pseudomonadota</taxon>
        <taxon>Gammaproteobacteria</taxon>
        <taxon>Enterobacterales</taxon>
        <taxon>Bruguierivoracaceae</taxon>
        <taxon>Sodalis</taxon>
    </lineage>
</organism>
<proteinExistence type="predicted"/>
<dbReference type="InterPro" id="IPR006522">
    <property type="entry name" value="Phage_virion_morphogenesis"/>
</dbReference>